<feature type="compositionally biased region" description="Polar residues" evidence="6">
    <location>
        <begin position="601"/>
        <end position="616"/>
    </location>
</feature>
<organism evidence="9 10">
    <name type="scientific">Synchytrium endobioticum</name>
    <dbReference type="NCBI Taxonomy" id="286115"/>
    <lineage>
        <taxon>Eukaryota</taxon>
        <taxon>Fungi</taxon>
        <taxon>Fungi incertae sedis</taxon>
        <taxon>Chytridiomycota</taxon>
        <taxon>Chytridiomycota incertae sedis</taxon>
        <taxon>Chytridiomycetes</taxon>
        <taxon>Synchytriales</taxon>
        <taxon>Synchytriaceae</taxon>
        <taxon>Synchytrium</taxon>
    </lineage>
</organism>
<keyword evidence="3" id="KW-0418">Kinase</keyword>
<protein>
    <recommendedName>
        <fullName evidence="11">Protein kinase domain-containing protein</fullName>
    </recommendedName>
</protein>
<dbReference type="SUPFAM" id="SSF56112">
    <property type="entry name" value="Protein kinase-like (PK-like)"/>
    <property type="match status" value="1"/>
</dbReference>
<dbReference type="AlphaFoldDB" id="A0A507CN09"/>
<comment type="caution">
    <text evidence="9">The sequence shown here is derived from an EMBL/GenBank/DDBJ whole genome shotgun (WGS) entry which is preliminary data.</text>
</comment>
<dbReference type="Pfam" id="PF00069">
    <property type="entry name" value="Pkinase"/>
    <property type="match status" value="1"/>
</dbReference>
<accession>A0A507CN09</accession>
<evidence type="ECO:0000313" key="10">
    <source>
        <dbReference type="Proteomes" id="UP000320475"/>
    </source>
</evidence>
<keyword evidence="4 5" id="KW-0067">ATP-binding</keyword>
<evidence type="ECO:0000256" key="4">
    <source>
        <dbReference type="ARBA" id="ARBA00022840"/>
    </source>
</evidence>
<keyword evidence="1" id="KW-0808">Transferase</keyword>
<dbReference type="GO" id="GO:0004709">
    <property type="term" value="F:MAP kinase kinase kinase activity"/>
    <property type="evidence" value="ECO:0007669"/>
    <property type="project" value="TreeGrafter"/>
</dbReference>
<dbReference type="EMBL" id="QEAM01000383">
    <property type="protein sequence ID" value="TPX40518.1"/>
    <property type="molecule type" value="Genomic_DNA"/>
</dbReference>
<dbReference type="InterPro" id="IPR000719">
    <property type="entry name" value="Prot_kinase_dom"/>
</dbReference>
<reference evidence="9 10" key="1">
    <citation type="journal article" date="2019" name="Sci. Rep.">
        <title>Comparative genomics of chytrid fungi reveal insights into the obligate biotrophic and pathogenic lifestyle of Synchytrium endobioticum.</title>
        <authorList>
            <person name="van de Vossenberg B.T.L.H."/>
            <person name="Warris S."/>
            <person name="Nguyen H.D.T."/>
            <person name="van Gent-Pelzer M.P.E."/>
            <person name="Joly D.L."/>
            <person name="van de Geest H.C."/>
            <person name="Bonants P.J.M."/>
            <person name="Smith D.S."/>
            <person name="Levesque C.A."/>
            <person name="van der Lee T.A.J."/>
        </authorList>
    </citation>
    <scope>NUCLEOTIDE SEQUENCE [LARGE SCALE GENOMIC DNA]</scope>
    <source>
        <strain evidence="9 10">LEV6574</strain>
    </source>
</reference>
<dbReference type="GO" id="GO:0005737">
    <property type="term" value="C:cytoplasm"/>
    <property type="evidence" value="ECO:0007669"/>
    <property type="project" value="TreeGrafter"/>
</dbReference>
<dbReference type="Pfam" id="PF00307">
    <property type="entry name" value="CH"/>
    <property type="match status" value="1"/>
</dbReference>
<evidence type="ECO:0000256" key="1">
    <source>
        <dbReference type="ARBA" id="ARBA00022679"/>
    </source>
</evidence>
<evidence type="ECO:0000256" key="2">
    <source>
        <dbReference type="ARBA" id="ARBA00022741"/>
    </source>
</evidence>
<dbReference type="PROSITE" id="PS50021">
    <property type="entry name" value="CH"/>
    <property type="match status" value="1"/>
</dbReference>
<evidence type="ECO:0000256" key="6">
    <source>
        <dbReference type="SAM" id="MobiDB-lite"/>
    </source>
</evidence>
<evidence type="ECO:0000259" key="8">
    <source>
        <dbReference type="PROSITE" id="PS50021"/>
    </source>
</evidence>
<evidence type="ECO:0000259" key="7">
    <source>
        <dbReference type="PROSITE" id="PS50011"/>
    </source>
</evidence>
<dbReference type="InterPro" id="IPR036872">
    <property type="entry name" value="CH_dom_sf"/>
</dbReference>
<dbReference type="Gene3D" id="1.10.510.10">
    <property type="entry name" value="Transferase(Phosphotransferase) domain 1"/>
    <property type="match status" value="1"/>
</dbReference>
<feature type="region of interest" description="Disordered" evidence="6">
    <location>
        <begin position="827"/>
        <end position="857"/>
    </location>
</feature>
<feature type="compositionally biased region" description="Basic and acidic residues" evidence="6">
    <location>
        <begin position="740"/>
        <end position="750"/>
    </location>
</feature>
<dbReference type="InterPro" id="IPR003096">
    <property type="entry name" value="SM22_calponin"/>
</dbReference>
<feature type="compositionally biased region" description="Polar residues" evidence="6">
    <location>
        <begin position="625"/>
        <end position="637"/>
    </location>
</feature>
<dbReference type="Proteomes" id="UP000320475">
    <property type="component" value="Unassembled WGS sequence"/>
</dbReference>
<feature type="region of interest" description="Disordered" evidence="6">
    <location>
        <begin position="578"/>
        <end position="672"/>
    </location>
</feature>
<evidence type="ECO:0000256" key="3">
    <source>
        <dbReference type="ARBA" id="ARBA00022777"/>
    </source>
</evidence>
<feature type="compositionally biased region" description="Polar residues" evidence="6">
    <location>
        <begin position="578"/>
        <end position="593"/>
    </location>
</feature>
<feature type="domain" description="Protein kinase" evidence="7">
    <location>
        <begin position="292"/>
        <end position="544"/>
    </location>
</feature>
<dbReference type="InterPro" id="IPR011009">
    <property type="entry name" value="Kinase-like_dom_sf"/>
</dbReference>
<dbReference type="InterPro" id="IPR017441">
    <property type="entry name" value="Protein_kinase_ATP_BS"/>
</dbReference>
<feature type="domain" description="Calponin-homology (CH)" evidence="8">
    <location>
        <begin position="47"/>
        <end position="153"/>
    </location>
</feature>
<dbReference type="PROSITE" id="PS50011">
    <property type="entry name" value="PROTEIN_KINASE_DOM"/>
    <property type="match status" value="1"/>
</dbReference>
<dbReference type="GO" id="GO:0005524">
    <property type="term" value="F:ATP binding"/>
    <property type="evidence" value="ECO:0007669"/>
    <property type="project" value="UniProtKB-UniRule"/>
</dbReference>
<feature type="compositionally biased region" description="Polar residues" evidence="6">
    <location>
        <begin position="773"/>
        <end position="784"/>
    </location>
</feature>
<gene>
    <name evidence="9" type="ORF">SeLEV6574_g06579</name>
</gene>
<dbReference type="CDD" id="cd06627">
    <property type="entry name" value="STKc_Cdc7_like"/>
    <property type="match status" value="1"/>
</dbReference>
<name>A0A507CN09_9FUNG</name>
<feature type="region of interest" description="Disordered" evidence="6">
    <location>
        <begin position="703"/>
        <end position="784"/>
    </location>
</feature>
<dbReference type="Gene3D" id="1.10.418.10">
    <property type="entry name" value="Calponin-like domain"/>
    <property type="match status" value="1"/>
</dbReference>
<dbReference type="PANTHER" id="PTHR48016:SF4">
    <property type="entry name" value="PROTEIN KINASE DOMAIN-CONTAINING PROTEIN"/>
    <property type="match status" value="1"/>
</dbReference>
<dbReference type="PANTHER" id="PTHR48016">
    <property type="entry name" value="MAP KINASE KINASE KINASE SSK2-RELATED-RELATED"/>
    <property type="match status" value="1"/>
</dbReference>
<dbReference type="SMART" id="SM00033">
    <property type="entry name" value="CH"/>
    <property type="match status" value="1"/>
</dbReference>
<dbReference type="VEuPathDB" id="FungiDB:SeMB42_g06841"/>
<dbReference type="SMART" id="SM00220">
    <property type="entry name" value="S_TKc"/>
    <property type="match status" value="1"/>
</dbReference>
<evidence type="ECO:0000313" key="9">
    <source>
        <dbReference type="EMBL" id="TPX40518.1"/>
    </source>
</evidence>
<sequence>MDEAPGAEYIEVVKMNNCSNESSKEGGRHSATSTAGLVSIFKETATQLNQHSVQEFIEITLEEKLPGDDLYAVLKDGVVLCRMINKLRPGTIPRISKRPLPFLQMENISNFLEAAKSQFGIKSTDLFQTVDLFEGKDLQRVHLTILSLARASSGYTVKQHLPQTREEDVIIEPPMIVTKTVSPHSSLRNLRKPSIGNLGKINGFGSSSGIGNFSGSSPNLASSSVASPATTFPSQMKDNIQSGRYQSKATTGATPTDFAHVSLNGRASPVAPLNENLNEILTLMDGDQHVQYQLGSCIGRGQFGAVYKALNLETGHVVAVKRIPLMDQDQDGVEDLMKEVELLKSLSHPNIVRYEGFLCDPKTLNIVLEFVEAGSLSSILKQFGKMPEKLCVNYVVKMLEGLEYLHGQGVVHCDLKCANILTTKNGETKLSDFGVSKQLNVLDKNTQAVVGTPNWMAPEVIELSGASIKSDIWSLACTIVEMLTGRPPYWDMNPMTALFRIVEDDNPPLPEGISPELKAFLMKCFQKDIANRADATELLQHEWIRRGVKHGDRSSFNSILNSPVSSRQQSINPILMDTTHNSHQAPSTYTKRPNSLKPDGTETNSSITQQTSQLLASVSGPGSFRASSAITPHSAHQNLPDLVNSYRASPSDRSPLAELHVDGSGSAGHRSVSAAGLLNSPLSTASPSDNKVALDNVARSLVPNREVHKSRNVSSLAMHSNNRNNFDEAAESGTNSSKRHVAETLSDDKKRASRLPPPKPRHGRIYGSGASEGENQASSDPTSFLTASPERLTLLPGCALSQFPPPSPSLPTAPILLNKPINAVGTQKPAVPPSPFRTQHQRGLYSSSTSSSPEKPFLSTIETTTALSKHVRATSNASIPSPASATLAVDVSRDTRVGPNGYITTATIVSKSPAAMNDAVKRPDRAPHQIAKGQSFKINAKAAKEEDEEISLTSDIATRLRKELGTVRANMEIAMLLAATASAFEVSSSTNASTTVKGAQPSVSPIPFTPVLAPLLKSKSKSITNIKSVDLIRSANNSSLSGSTEKKSENSSTAPHLYSRAKSSDELISGKSKSRRGSLPQDNTLDSTKRAESVPHLRRASTSGNEKNKPRFRAKEEFERNAASGAYFEAAAKGKHAKHLKVASSAGNKGEKDCLVM</sequence>
<proteinExistence type="predicted"/>
<feature type="compositionally biased region" description="Polar residues" evidence="6">
    <location>
        <begin position="712"/>
        <end position="724"/>
    </location>
</feature>
<dbReference type="PRINTS" id="PR00888">
    <property type="entry name" value="SM22CALPONIN"/>
</dbReference>
<dbReference type="InterPro" id="IPR050538">
    <property type="entry name" value="MAP_kinase_kinase_kinase"/>
</dbReference>
<dbReference type="InterPro" id="IPR008271">
    <property type="entry name" value="Ser/Thr_kinase_AS"/>
</dbReference>
<feature type="region of interest" description="Disordered" evidence="6">
    <location>
        <begin position="1037"/>
        <end position="1114"/>
    </location>
</feature>
<dbReference type="PROSITE" id="PS00108">
    <property type="entry name" value="PROTEIN_KINASE_ST"/>
    <property type="match status" value="1"/>
</dbReference>
<evidence type="ECO:0000256" key="5">
    <source>
        <dbReference type="PROSITE-ProRule" id="PRU10141"/>
    </source>
</evidence>
<dbReference type="FunFam" id="3.30.200.20:FF:000042">
    <property type="entry name" value="Aurora kinase A"/>
    <property type="match status" value="1"/>
</dbReference>
<dbReference type="PROSITE" id="PS00107">
    <property type="entry name" value="PROTEIN_KINASE_ATP"/>
    <property type="match status" value="1"/>
</dbReference>
<evidence type="ECO:0008006" key="11">
    <source>
        <dbReference type="Google" id="ProtNLM"/>
    </source>
</evidence>
<keyword evidence="2 5" id="KW-0547">Nucleotide-binding</keyword>
<dbReference type="InterPro" id="IPR001715">
    <property type="entry name" value="CH_dom"/>
</dbReference>
<dbReference type="SUPFAM" id="SSF47576">
    <property type="entry name" value="Calponin-homology domain, CH-domain"/>
    <property type="match status" value="1"/>
</dbReference>
<feature type="binding site" evidence="5">
    <location>
        <position position="321"/>
    </location>
    <ligand>
        <name>ATP</name>
        <dbReference type="ChEBI" id="CHEBI:30616"/>
    </ligand>
</feature>
<dbReference type="OrthoDB" id="8693905at2759"/>